<name>A0MAR1_9ERIC</name>
<evidence type="ECO:0000313" key="1">
    <source>
        <dbReference type="EMBL" id="ABB82570.1"/>
    </source>
</evidence>
<dbReference type="EMBL" id="DQ267471">
    <property type="protein sequence ID" value="ABB82570.1"/>
    <property type="molecule type" value="mRNA"/>
</dbReference>
<dbReference type="AlphaFoldDB" id="A0MAR1"/>
<accession>A0MAR1</accession>
<protein>
    <submittedName>
        <fullName evidence="1">Putative RNA binding protein</fullName>
    </submittedName>
</protein>
<organism evidence="1">
    <name type="scientific">Primula vulgaris</name>
    <dbReference type="NCBI Taxonomy" id="175104"/>
    <lineage>
        <taxon>Eukaryota</taxon>
        <taxon>Viridiplantae</taxon>
        <taxon>Streptophyta</taxon>
        <taxon>Embryophyta</taxon>
        <taxon>Tracheophyta</taxon>
        <taxon>Spermatophyta</taxon>
        <taxon>Magnoliopsida</taxon>
        <taxon>eudicotyledons</taxon>
        <taxon>Gunneridae</taxon>
        <taxon>Pentapetalae</taxon>
        <taxon>asterids</taxon>
        <taxon>Ericales</taxon>
        <taxon>Primulaceae</taxon>
        <taxon>Primula</taxon>
    </lineage>
</organism>
<reference evidence="1" key="1">
    <citation type="journal article" date="2006" name="Sex. Plant Reprod.">
        <title>Identification of genes showing differential expression between morphs in developing flowers of Primula vulgaris.</title>
        <authorList>
            <person name="McCubbin A.G."/>
            <person name="Lee C."/>
            <person name="Hetrick A."/>
        </authorList>
    </citation>
    <scope>NUCLEOTIDE SEQUENCE</scope>
</reference>
<feature type="non-terminal residue" evidence="1">
    <location>
        <position position="1"/>
    </location>
</feature>
<proteinExistence type="evidence at transcript level"/>
<sequence>RSKYWANGAWRLSPVYKWEVKTGILGPIRIWKGAINGGRGVLFRVLPIGTCGKMEGQIIPQSLQNSNNFVGSSFGNIGTNWDGPSNPLGQGGVFDSTSNGGNINYRRNIVNNVSATSSFDVLSDGLGGHFGNFNGGGSFYRDPTWRSASPELEGPDAFGFGDGKMDPDVLATNSPAYVDAYNITNRANRGIAT</sequence>